<accession>A0A858QBG4</accession>
<evidence type="ECO:0000313" key="1">
    <source>
        <dbReference type="EMBL" id="QJD31249.1"/>
    </source>
</evidence>
<sequence>MTDTQKIENRRWSSKRVRVEHAIGGMKFFHCLGIRFRNYIDSFRDTVICLAAGSLEGKASLLINKL</sequence>
<organism evidence="1 2">
    <name type="scientific">Methylococcus geothermalis</name>
    <dbReference type="NCBI Taxonomy" id="2681310"/>
    <lineage>
        <taxon>Bacteria</taxon>
        <taxon>Pseudomonadati</taxon>
        <taxon>Pseudomonadota</taxon>
        <taxon>Gammaproteobacteria</taxon>
        <taxon>Methylococcales</taxon>
        <taxon>Methylococcaceae</taxon>
        <taxon>Methylococcus</taxon>
    </lineage>
</organism>
<reference evidence="2" key="1">
    <citation type="submission" date="2019-12" db="EMBL/GenBank/DDBJ databases">
        <authorList>
            <person name="Awala S.I."/>
            <person name="Rhee S.K."/>
        </authorList>
    </citation>
    <scope>NUCLEOTIDE SEQUENCE [LARGE SCALE GENOMIC DNA]</scope>
    <source>
        <strain evidence="2">IM1</strain>
    </source>
</reference>
<evidence type="ECO:0000313" key="2">
    <source>
        <dbReference type="Proteomes" id="UP000503004"/>
    </source>
</evidence>
<protein>
    <submittedName>
        <fullName evidence="1">Uncharacterized protein</fullName>
    </submittedName>
</protein>
<dbReference type="Proteomes" id="UP000503004">
    <property type="component" value="Chromosome"/>
</dbReference>
<dbReference type="KEGG" id="metu:GNH96_00025"/>
<name>A0A858QBG4_9GAMM</name>
<gene>
    <name evidence="1" type="ORF">GNH96_00025</name>
</gene>
<keyword evidence="2" id="KW-1185">Reference proteome</keyword>
<dbReference type="EMBL" id="CP046565">
    <property type="protein sequence ID" value="QJD31249.1"/>
    <property type="molecule type" value="Genomic_DNA"/>
</dbReference>
<dbReference type="AlphaFoldDB" id="A0A858QBG4"/>
<proteinExistence type="predicted"/>